<dbReference type="InParanoid" id="A0A369JSW0"/>
<feature type="domain" description="DUF7082" evidence="2">
    <location>
        <begin position="261"/>
        <end position="411"/>
    </location>
</feature>
<dbReference type="PANTHER" id="PTHR39463">
    <property type="entry name" value="MEDUSA"/>
    <property type="match status" value="1"/>
</dbReference>
<evidence type="ECO:0000313" key="3">
    <source>
        <dbReference type="EMBL" id="RDB25379.1"/>
    </source>
</evidence>
<evidence type="ECO:0000256" key="1">
    <source>
        <dbReference type="SAM" id="MobiDB-lite"/>
    </source>
</evidence>
<dbReference type="Pfam" id="PF23305">
    <property type="entry name" value="DUF7082"/>
    <property type="match status" value="1"/>
</dbReference>
<feature type="compositionally biased region" description="Low complexity" evidence="1">
    <location>
        <begin position="483"/>
        <end position="496"/>
    </location>
</feature>
<dbReference type="OrthoDB" id="18896at2759"/>
<dbReference type="Proteomes" id="UP000076154">
    <property type="component" value="Unassembled WGS sequence"/>
</dbReference>
<dbReference type="EMBL" id="LUEZ02000041">
    <property type="protein sequence ID" value="RDB25379.1"/>
    <property type="molecule type" value="Genomic_DNA"/>
</dbReference>
<dbReference type="InterPro" id="IPR055509">
    <property type="entry name" value="DUF7082"/>
</dbReference>
<protein>
    <recommendedName>
        <fullName evidence="2">DUF7082 domain-containing protein</fullName>
    </recommendedName>
</protein>
<feature type="region of interest" description="Disordered" evidence="1">
    <location>
        <begin position="418"/>
        <end position="496"/>
    </location>
</feature>
<dbReference type="AlphaFoldDB" id="A0A369JSW0"/>
<accession>A0A369JSW0</accession>
<feature type="region of interest" description="Disordered" evidence="1">
    <location>
        <begin position="168"/>
        <end position="255"/>
    </location>
</feature>
<evidence type="ECO:0000313" key="4">
    <source>
        <dbReference type="Proteomes" id="UP000076154"/>
    </source>
</evidence>
<organism evidence="3 4">
    <name type="scientific">Hypsizygus marmoreus</name>
    <name type="common">White beech mushroom</name>
    <name type="synonym">Agaricus marmoreus</name>
    <dbReference type="NCBI Taxonomy" id="39966"/>
    <lineage>
        <taxon>Eukaryota</taxon>
        <taxon>Fungi</taxon>
        <taxon>Dikarya</taxon>
        <taxon>Basidiomycota</taxon>
        <taxon>Agaricomycotina</taxon>
        <taxon>Agaricomycetes</taxon>
        <taxon>Agaricomycetidae</taxon>
        <taxon>Agaricales</taxon>
        <taxon>Tricholomatineae</taxon>
        <taxon>Lyophyllaceae</taxon>
        <taxon>Hypsizygus</taxon>
    </lineage>
</organism>
<dbReference type="STRING" id="39966.A0A369JSW0"/>
<dbReference type="GO" id="GO:0005634">
    <property type="term" value="C:nucleus"/>
    <property type="evidence" value="ECO:0007669"/>
    <property type="project" value="TreeGrafter"/>
</dbReference>
<dbReference type="PANTHER" id="PTHR39463:SF1">
    <property type="entry name" value="MEDUSA"/>
    <property type="match status" value="1"/>
</dbReference>
<name>A0A369JSW0_HYPMA</name>
<feature type="compositionally biased region" description="Low complexity" evidence="1">
    <location>
        <begin position="430"/>
        <end position="442"/>
    </location>
</feature>
<evidence type="ECO:0000259" key="2">
    <source>
        <dbReference type="Pfam" id="PF23305"/>
    </source>
</evidence>
<keyword evidence="4" id="KW-1185">Reference proteome</keyword>
<proteinExistence type="predicted"/>
<reference evidence="3" key="1">
    <citation type="submission" date="2018-04" db="EMBL/GenBank/DDBJ databases">
        <title>Whole genome sequencing of Hypsizygus marmoreus.</title>
        <authorList>
            <person name="Choi I.-G."/>
            <person name="Min B."/>
            <person name="Kim J.-G."/>
            <person name="Kim S."/>
            <person name="Oh Y.-L."/>
            <person name="Kong W.-S."/>
            <person name="Park H."/>
            <person name="Jeong J."/>
            <person name="Song E.-S."/>
        </authorList>
    </citation>
    <scope>NUCLEOTIDE SEQUENCE [LARGE SCALE GENOMIC DNA]</scope>
    <source>
        <strain evidence="3">51987-8</strain>
    </source>
</reference>
<sequence length="583" mass="64510">MPLQNNYHVYPSPVEPPCSLPFDTPADVPYSVHDYPSAAVVVSPHGIISVLGYTPTEGEGGAPISVRIHFRPEYTDAIFVRLVVGHKAVATTVHEIPDVPCQWQLDAVAPPFDQNAFPSHKVLISVQALDKDNAILDTVTFGEFCYWAPGLLSPLPIHPRSPCELVVPSTPPTPRDIPPHAAKRPKLQINTTPKVASNHAFRRRGVSHLPTPSPTSPDRRRASISSISSQHIQLHRRTKSESMTRPKNGKNGESHVQTPILDLVTPLKSICSAWTPAEVTAGRRLVRFSKVHDGRRLIVSCEPIKCEDYRESDSVISCIYREESDSCYVTSVDIIFLLERLTSSDFPVEEKNRIRRNLEGLRPTTVSKHKHGFEDFFQRIMEFPDPKPRNIEKDLKVFEWSLLDQALDKILSKYTIDTPPVQTEEPESPGEPSSSSSSDSVEYQLGYPPVKVEEPSYSTDDAPPPPPSSQYESSQDDFHFLNSSDGSESLSSPLDAPSSAISYQVYTADVVQPEAGGGSSTSSWGSDYKPVDTMTLDHFTSYEVAHHTGPITYPEIDFNPYGALTYHGSIPGDTMGMAENPYI</sequence>
<gene>
    <name evidence="3" type="ORF">Hypma_008094</name>
</gene>
<comment type="caution">
    <text evidence="3">The sequence shown here is derived from an EMBL/GenBank/DDBJ whole genome shotgun (WGS) entry which is preliminary data.</text>
</comment>